<evidence type="ECO:0000313" key="2">
    <source>
        <dbReference type="Proteomes" id="UP000824890"/>
    </source>
</evidence>
<comment type="caution">
    <text evidence="1">The sequence shown here is derived from an EMBL/GenBank/DDBJ whole genome shotgun (WGS) entry which is preliminary data.</text>
</comment>
<proteinExistence type="predicted"/>
<dbReference type="Proteomes" id="UP000824890">
    <property type="component" value="Unassembled WGS sequence"/>
</dbReference>
<name>A0ABQ7X8N7_BRANA</name>
<dbReference type="EMBL" id="JAGKQM010001132">
    <property type="protein sequence ID" value="KAH0852334.1"/>
    <property type="molecule type" value="Genomic_DNA"/>
</dbReference>
<accession>A0ABQ7X8N7</accession>
<evidence type="ECO:0000313" key="1">
    <source>
        <dbReference type="EMBL" id="KAH0852334.1"/>
    </source>
</evidence>
<gene>
    <name evidence="1" type="ORF">HID58_090864</name>
</gene>
<sequence>MEERFGPPVPLPFKLKPALVALFWARDEKLAVVHYLYPTLEIWIAAKIELSNNRGREEEKLSEFYVETDSGNDDQVTPKLGTFRHAVVEDEPLCLSFRRDMTIHLKEEHIRNTLKTRKICIMFQRHTTS</sequence>
<protein>
    <submittedName>
        <fullName evidence="1">Uncharacterized protein</fullName>
    </submittedName>
</protein>
<organism evidence="1 2">
    <name type="scientific">Brassica napus</name>
    <name type="common">Rape</name>
    <dbReference type="NCBI Taxonomy" id="3708"/>
    <lineage>
        <taxon>Eukaryota</taxon>
        <taxon>Viridiplantae</taxon>
        <taxon>Streptophyta</taxon>
        <taxon>Embryophyta</taxon>
        <taxon>Tracheophyta</taxon>
        <taxon>Spermatophyta</taxon>
        <taxon>Magnoliopsida</taxon>
        <taxon>eudicotyledons</taxon>
        <taxon>Gunneridae</taxon>
        <taxon>Pentapetalae</taxon>
        <taxon>rosids</taxon>
        <taxon>malvids</taxon>
        <taxon>Brassicales</taxon>
        <taxon>Brassicaceae</taxon>
        <taxon>Brassiceae</taxon>
        <taxon>Brassica</taxon>
    </lineage>
</organism>
<keyword evidence="2" id="KW-1185">Reference proteome</keyword>
<reference evidence="1 2" key="1">
    <citation type="submission" date="2021-05" db="EMBL/GenBank/DDBJ databases">
        <title>Genome Assembly of Synthetic Allotetraploid Brassica napus Reveals Homoeologous Exchanges between Subgenomes.</title>
        <authorList>
            <person name="Davis J.T."/>
        </authorList>
    </citation>
    <scope>NUCLEOTIDE SEQUENCE [LARGE SCALE GENOMIC DNA]</scope>
    <source>
        <strain evidence="2">cv. Da-Ae</strain>
        <tissue evidence="1">Seedling</tissue>
    </source>
</reference>